<proteinExistence type="predicted"/>
<keyword evidence="3" id="KW-1185">Reference proteome</keyword>
<evidence type="ECO:0000259" key="1">
    <source>
        <dbReference type="Pfam" id="PF01458"/>
    </source>
</evidence>
<dbReference type="InterPro" id="IPR037284">
    <property type="entry name" value="SUF_FeS_clus_asmbl_SufBD_sf"/>
</dbReference>
<dbReference type="GO" id="GO:0016226">
    <property type="term" value="P:iron-sulfur cluster assembly"/>
    <property type="evidence" value="ECO:0007669"/>
    <property type="project" value="InterPro"/>
</dbReference>
<sequence>MNIENLSALADQQIKDSAGALKDFRNAQLSLFKKNGFNSPVLDGYKFTNLETFFGSLTDSALSFQNGELTTLDLNLPGVKVKKLKDHFEEVKNLFKEENALSNLHHALLNDGIILEVAKNAEVKTPIRIVHSMNKAGLSAPTIVVLAHHFSKVTVIEETHGGGSYANVNETYILAHDGANVEHIQMDQGSEEGISHSSVFAELAKDATVRSLIFNASGKLNRKNLQMNLNAAGAHAESYALYLTNGSEHSDISTVINHKAADTTSDQMAKGILDGDSKGIFTGKIHIHPKAQRVASGQLNKNLLLSKKAQAHSQPQLEIFADDVKCSHGSTTGQLSDDEVFYLEARGIPADRARTILAHGFGLEIVLKIQNEEARNLISPLILKRLESKFALGRM</sequence>
<evidence type="ECO:0000313" key="3">
    <source>
        <dbReference type="Proteomes" id="UP001324634"/>
    </source>
</evidence>
<dbReference type="InterPro" id="IPR055346">
    <property type="entry name" value="Fe-S_cluster_assembly_SufBD"/>
</dbReference>
<dbReference type="NCBIfam" id="TIGR01981">
    <property type="entry name" value="sufD"/>
    <property type="match status" value="1"/>
</dbReference>
<protein>
    <submittedName>
        <fullName evidence="2">Fe-S cluster assembly protein SufD</fullName>
    </submittedName>
</protein>
<feature type="domain" description="SUF system FeS cluster assembly SufBD core" evidence="1">
    <location>
        <begin position="136"/>
        <end position="361"/>
    </location>
</feature>
<dbReference type="KEGG" id="psti:SOO65_11740"/>
<dbReference type="AlphaFoldDB" id="A0AAX4HJF9"/>
<dbReference type="Proteomes" id="UP001324634">
    <property type="component" value="Chromosome"/>
</dbReference>
<evidence type="ECO:0000313" key="2">
    <source>
        <dbReference type="EMBL" id="WPU63358.1"/>
    </source>
</evidence>
<dbReference type="EMBL" id="CP139487">
    <property type="protein sequence ID" value="WPU63358.1"/>
    <property type="molecule type" value="Genomic_DNA"/>
</dbReference>
<dbReference type="SUPFAM" id="SSF101960">
    <property type="entry name" value="Stabilizer of iron transporter SufD"/>
    <property type="match status" value="1"/>
</dbReference>
<organism evidence="2 3">
    <name type="scientific">Peredibacter starrii</name>
    <dbReference type="NCBI Taxonomy" id="28202"/>
    <lineage>
        <taxon>Bacteria</taxon>
        <taxon>Pseudomonadati</taxon>
        <taxon>Bdellovibrionota</taxon>
        <taxon>Bacteriovoracia</taxon>
        <taxon>Bacteriovoracales</taxon>
        <taxon>Bacteriovoracaceae</taxon>
        <taxon>Peredibacter</taxon>
    </lineage>
</organism>
<reference evidence="2 3" key="1">
    <citation type="submission" date="2023-11" db="EMBL/GenBank/DDBJ databases">
        <title>Peredibacter starrii A3.12.</title>
        <authorList>
            <person name="Mitchell R.J."/>
        </authorList>
    </citation>
    <scope>NUCLEOTIDE SEQUENCE [LARGE SCALE GENOMIC DNA]</scope>
    <source>
        <strain evidence="2 3">A3.12</strain>
    </source>
</reference>
<dbReference type="InterPro" id="IPR011542">
    <property type="entry name" value="SUF_FeS_clus_asmbl_SufD"/>
</dbReference>
<dbReference type="PANTHER" id="PTHR43575">
    <property type="entry name" value="PROTEIN ABCI7, CHLOROPLASTIC"/>
    <property type="match status" value="1"/>
</dbReference>
<accession>A0AAX4HJF9</accession>
<name>A0AAX4HJF9_9BACT</name>
<dbReference type="PANTHER" id="PTHR43575:SF1">
    <property type="entry name" value="PROTEIN ABCI7, CHLOROPLASTIC"/>
    <property type="match status" value="1"/>
</dbReference>
<gene>
    <name evidence="2" type="primary">sufD</name>
    <name evidence="2" type="ORF">SOO65_11740</name>
</gene>
<dbReference type="RefSeq" id="WP_321389919.1">
    <property type="nucleotide sequence ID" value="NZ_CP139487.1"/>
</dbReference>
<dbReference type="Pfam" id="PF01458">
    <property type="entry name" value="SUFBD_core"/>
    <property type="match status" value="1"/>
</dbReference>
<dbReference type="InterPro" id="IPR000825">
    <property type="entry name" value="SUF_FeS_clus_asmbl_SufBD_core"/>
</dbReference>